<evidence type="ECO:0000313" key="1">
    <source>
        <dbReference type="EMBL" id="GCD11563.1"/>
    </source>
</evidence>
<sequence>MEWIKIESDKYIFNYHENSIAESDIHKIVDIQETCNEFICNCLNAKMENKIKYYLCESRLEVGELYGDNEPCNGFANDINEIYAVYNDKIKCIGFHEDAHVISYNIST</sequence>
<protein>
    <submittedName>
        <fullName evidence="1">Uncharacterized protein</fullName>
    </submittedName>
</protein>
<dbReference type="AlphaFoldDB" id="A0A401UPU1"/>
<dbReference type="Proteomes" id="UP000287872">
    <property type="component" value="Unassembled WGS sequence"/>
</dbReference>
<accession>A0A401UPU1</accession>
<comment type="caution">
    <text evidence="1">The sequence shown here is derived from an EMBL/GenBank/DDBJ whole genome shotgun (WGS) entry which is preliminary data.</text>
</comment>
<dbReference type="RefSeq" id="WP_125003495.1">
    <property type="nucleotide sequence ID" value="NZ_BHYK01000019.1"/>
</dbReference>
<gene>
    <name evidence="1" type="ORF">Ctaglu_31860</name>
</gene>
<dbReference type="OrthoDB" id="1947591at2"/>
<dbReference type="EMBL" id="BHYK01000019">
    <property type="protein sequence ID" value="GCD11563.1"/>
    <property type="molecule type" value="Genomic_DNA"/>
</dbReference>
<proteinExistence type="predicted"/>
<name>A0A401UPU1_9CLOT</name>
<keyword evidence="2" id="KW-1185">Reference proteome</keyword>
<evidence type="ECO:0000313" key="2">
    <source>
        <dbReference type="Proteomes" id="UP000287872"/>
    </source>
</evidence>
<organism evidence="1 2">
    <name type="scientific">Clostridium tagluense</name>
    <dbReference type="NCBI Taxonomy" id="360422"/>
    <lineage>
        <taxon>Bacteria</taxon>
        <taxon>Bacillati</taxon>
        <taxon>Bacillota</taxon>
        <taxon>Clostridia</taxon>
        <taxon>Eubacteriales</taxon>
        <taxon>Clostridiaceae</taxon>
        <taxon>Clostridium</taxon>
    </lineage>
</organism>
<reference evidence="1 2" key="1">
    <citation type="submission" date="2018-11" db="EMBL/GenBank/DDBJ databases">
        <title>Genome sequencing and assembly of Clostridium tagluense strain A121.</title>
        <authorList>
            <person name="Murakami T."/>
            <person name="Segawa T."/>
            <person name="Shcherbakova V.A."/>
            <person name="Mori H."/>
            <person name="Yoshimura Y."/>
        </authorList>
    </citation>
    <scope>NUCLEOTIDE SEQUENCE [LARGE SCALE GENOMIC DNA]</scope>
    <source>
        <strain evidence="1 2">A121</strain>
    </source>
</reference>